<reference evidence="2" key="1">
    <citation type="journal article" date="2014" name="Science">
        <title>The coffee genome provides insight into the convergent evolution of caffeine biosynthesis.</title>
        <authorList>
            <person name="Denoeud F."/>
            <person name="Carretero-Paulet L."/>
            <person name="Dereeper A."/>
            <person name="Droc G."/>
            <person name="Guyot R."/>
            <person name="Pietrella M."/>
            <person name="Zheng C."/>
            <person name="Alberti A."/>
            <person name="Anthony F."/>
            <person name="Aprea G."/>
            <person name="Aury J.M."/>
            <person name="Bento P."/>
            <person name="Bernard M."/>
            <person name="Bocs S."/>
            <person name="Campa C."/>
            <person name="Cenci A."/>
            <person name="Combes M.C."/>
            <person name="Crouzillat D."/>
            <person name="Da Silva C."/>
            <person name="Daddiego L."/>
            <person name="De Bellis F."/>
            <person name="Dussert S."/>
            <person name="Garsmeur O."/>
            <person name="Gayraud T."/>
            <person name="Guignon V."/>
            <person name="Jahn K."/>
            <person name="Jamilloux V."/>
            <person name="Joet T."/>
            <person name="Labadie K."/>
            <person name="Lan T."/>
            <person name="Leclercq J."/>
            <person name="Lepelley M."/>
            <person name="Leroy T."/>
            <person name="Li L.T."/>
            <person name="Librado P."/>
            <person name="Lopez L."/>
            <person name="Munoz A."/>
            <person name="Noel B."/>
            <person name="Pallavicini A."/>
            <person name="Perrotta G."/>
            <person name="Poncet V."/>
            <person name="Pot D."/>
            <person name="Priyono X."/>
            <person name="Rigoreau M."/>
            <person name="Rouard M."/>
            <person name="Rozas J."/>
            <person name="Tranchant-Dubreuil C."/>
            <person name="VanBuren R."/>
            <person name="Zhang Q."/>
            <person name="Andrade A.C."/>
            <person name="Argout X."/>
            <person name="Bertrand B."/>
            <person name="de Kochko A."/>
            <person name="Graziosi G."/>
            <person name="Henry R.J."/>
            <person name="Jayarama X."/>
            <person name="Ming R."/>
            <person name="Nagai C."/>
            <person name="Rounsley S."/>
            <person name="Sankoff D."/>
            <person name="Giuliano G."/>
            <person name="Albert V.A."/>
            <person name="Wincker P."/>
            <person name="Lashermes P."/>
        </authorList>
    </citation>
    <scope>NUCLEOTIDE SEQUENCE [LARGE SCALE GENOMIC DNA]</scope>
    <source>
        <strain evidence="2">cv. DH200-94</strain>
    </source>
</reference>
<dbReference type="InParanoid" id="A0A068V606"/>
<accession>A0A068V606</accession>
<dbReference type="Proteomes" id="UP000295252">
    <property type="component" value="Chromosome VII"/>
</dbReference>
<organism evidence="1 2">
    <name type="scientific">Coffea canephora</name>
    <name type="common">Robusta coffee</name>
    <dbReference type="NCBI Taxonomy" id="49390"/>
    <lineage>
        <taxon>Eukaryota</taxon>
        <taxon>Viridiplantae</taxon>
        <taxon>Streptophyta</taxon>
        <taxon>Embryophyta</taxon>
        <taxon>Tracheophyta</taxon>
        <taxon>Spermatophyta</taxon>
        <taxon>Magnoliopsida</taxon>
        <taxon>eudicotyledons</taxon>
        <taxon>Gunneridae</taxon>
        <taxon>Pentapetalae</taxon>
        <taxon>asterids</taxon>
        <taxon>lamiids</taxon>
        <taxon>Gentianales</taxon>
        <taxon>Rubiaceae</taxon>
        <taxon>Ixoroideae</taxon>
        <taxon>Gardenieae complex</taxon>
        <taxon>Bertiereae - Coffeeae clade</taxon>
        <taxon>Coffeeae</taxon>
        <taxon>Coffea</taxon>
    </lineage>
</organism>
<dbReference type="Gramene" id="CDP16091">
    <property type="protein sequence ID" value="CDP16091"/>
    <property type="gene ID" value="GSCOC_T00017110001"/>
</dbReference>
<evidence type="ECO:0000313" key="2">
    <source>
        <dbReference type="Proteomes" id="UP000295252"/>
    </source>
</evidence>
<sequence length="53" mass="6082">MSSEVSPEKWIALSNQHHGIFVLLGEKNKIVLFRKIATKRGCRWFSGSHTCPR</sequence>
<proteinExistence type="predicted"/>
<dbReference type="EMBL" id="HG739199">
    <property type="protein sequence ID" value="CDP16091.1"/>
    <property type="molecule type" value="Genomic_DNA"/>
</dbReference>
<gene>
    <name evidence="1" type="ORF">GSCOC_T00017110001</name>
</gene>
<dbReference type="AlphaFoldDB" id="A0A068V606"/>
<protein>
    <submittedName>
        <fullName evidence="1">Uncharacterized protein</fullName>
    </submittedName>
</protein>
<name>A0A068V606_COFCA</name>
<keyword evidence="2" id="KW-1185">Reference proteome</keyword>
<evidence type="ECO:0000313" key="1">
    <source>
        <dbReference type="EMBL" id="CDP16091.1"/>
    </source>
</evidence>